<dbReference type="AlphaFoldDB" id="A0A383DWT1"/>
<reference evidence="2" key="1">
    <citation type="submission" date="2018-05" db="EMBL/GenBank/DDBJ databases">
        <authorList>
            <person name="Lanie J.A."/>
            <person name="Ng W.-L."/>
            <person name="Kazmierczak K.M."/>
            <person name="Andrzejewski T.M."/>
            <person name="Davidsen T.M."/>
            <person name="Wayne K.J."/>
            <person name="Tettelin H."/>
            <person name="Glass J.I."/>
            <person name="Rusch D."/>
            <person name="Podicherti R."/>
            <person name="Tsui H.-C.T."/>
            <person name="Winkler M.E."/>
        </authorList>
    </citation>
    <scope>NUCLEOTIDE SEQUENCE</scope>
</reference>
<feature type="region of interest" description="Disordered" evidence="1">
    <location>
        <begin position="1"/>
        <end position="93"/>
    </location>
</feature>
<feature type="non-terminal residue" evidence="2">
    <location>
        <position position="1"/>
    </location>
</feature>
<evidence type="ECO:0000256" key="1">
    <source>
        <dbReference type="SAM" id="MobiDB-lite"/>
    </source>
</evidence>
<accession>A0A383DWT1</accession>
<feature type="compositionally biased region" description="Basic and acidic residues" evidence="1">
    <location>
        <begin position="105"/>
        <end position="118"/>
    </location>
</feature>
<evidence type="ECO:0000313" key="2">
    <source>
        <dbReference type="EMBL" id="SVE48713.1"/>
    </source>
</evidence>
<proteinExistence type="predicted"/>
<protein>
    <submittedName>
        <fullName evidence="2">Uncharacterized protein</fullName>
    </submittedName>
</protein>
<feature type="compositionally biased region" description="Basic and acidic residues" evidence="1">
    <location>
        <begin position="13"/>
        <end position="30"/>
    </location>
</feature>
<organism evidence="2">
    <name type="scientific">marine metagenome</name>
    <dbReference type="NCBI Taxonomy" id="408172"/>
    <lineage>
        <taxon>unclassified sequences</taxon>
        <taxon>metagenomes</taxon>
        <taxon>ecological metagenomes</taxon>
    </lineage>
</organism>
<sequence length="233" mass="26437">GSGRFLPGHRSHRGPDRAGQDPRREGLRLPDRRRHLLRHEPFPPLRRPRTPRSRGGGPLPDRRRLRKATRRRFRPLEVQSFRGRPAPAGVGLSLGRRFPRLAHRVLRDEQRVPRESIRHPHRRGGPHRGPPHQRDRPVRDRLRGPPLGLRLDAPRVPQLPDDTGLRSREDVQIVGIGPGPRRPGRGGLPPARLPVLLPPGPLPPAADVHPRGDARRRDGLEPPPAPPRRGRRR</sequence>
<feature type="compositionally biased region" description="Low complexity" evidence="1">
    <location>
        <begin position="144"/>
        <end position="155"/>
    </location>
</feature>
<feature type="compositionally biased region" description="Basic residues" evidence="1">
    <location>
        <begin position="119"/>
        <end position="131"/>
    </location>
</feature>
<feature type="region of interest" description="Disordered" evidence="1">
    <location>
        <begin position="105"/>
        <end position="233"/>
    </location>
</feature>
<name>A0A383DWT1_9ZZZZ</name>
<feature type="compositionally biased region" description="Basic and acidic residues" evidence="1">
    <location>
        <begin position="132"/>
        <end position="143"/>
    </location>
</feature>
<gene>
    <name evidence="2" type="ORF">METZ01_LOCUS501567</name>
</gene>
<dbReference type="EMBL" id="UINC01220690">
    <property type="protein sequence ID" value="SVE48713.1"/>
    <property type="molecule type" value="Genomic_DNA"/>
</dbReference>
<feature type="compositionally biased region" description="Basic residues" evidence="1">
    <location>
        <begin position="63"/>
        <end position="73"/>
    </location>
</feature>
<feature type="non-terminal residue" evidence="2">
    <location>
        <position position="233"/>
    </location>
</feature>
<feature type="compositionally biased region" description="Basic and acidic residues" evidence="1">
    <location>
        <begin position="208"/>
        <end position="220"/>
    </location>
</feature>